<dbReference type="EMBL" id="AQGS01001087">
    <property type="protein sequence ID" value="EPS35634.1"/>
    <property type="molecule type" value="Genomic_DNA"/>
</dbReference>
<evidence type="ECO:0000313" key="1">
    <source>
        <dbReference type="EMBL" id="EPS35634.1"/>
    </source>
</evidence>
<protein>
    <submittedName>
        <fullName evidence="1">Uncharacterized protein</fullName>
    </submittedName>
</protein>
<accession>S7ZYV8</accession>
<reference evidence="1 2" key="1">
    <citation type="journal article" date="2013" name="PLoS Genet.">
        <title>Genomic mechanisms accounting for the adaptation to parasitism in nematode-trapping fungi.</title>
        <authorList>
            <person name="Meerupati T."/>
            <person name="Andersson K.M."/>
            <person name="Friman E."/>
            <person name="Kumar D."/>
            <person name="Tunlid A."/>
            <person name="Ahren D."/>
        </authorList>
    </citation>
    <scope>NUCLEOTIDE SEQUENCE [LARGE SCALE GENOMIC DNA]</scope>
    <source>
        <strain evidence="1 2">CBS 200.50</strain>
    </source>
</reference>
<keyword evidence="2" id="KW-1185">Reference proteome</keyword>
<proteinExistence type="predicted"/>
<dbReference type="Proteomes" id="UP000015100">
    <property type="component" value="Unassembled WGS sequence"/>
</dbReference>
<sequence>MRIEFEVMDESVDLKEAYRLGKDYTIVDYGWNTTDCRKLGMWVFKTATGRNVNDSIGLVIIIDEQSKQLYMSVQHNTDYIRAAGRLVVDQYISGGINLATWIGGSIGGKIFGEKRY</sequence>
<comment type="caution">
    <text evidence="1">The sequence shown here is derived from an EMBL/GenBank/DDBJ whole genome shotgun (WGS) entry which is preliminary data.</text>
</comment>
<reference evidence="2" key="2">
    <citation type="submission" date="2013-04" db="EMBL/GenBank/DDBJ databases">
        <title>Genomic mechanisms accounting for the adaptation to parasitism in nematode-trapping fungi.</title>
        <authorList>
            <person name="Ahren D.G."/>
        </authorList>
    </citation>
    <scope>NUCLEOTIDE SEQUENCE [LARGE SCALE GENOMIC DNA]</scope>
    <source>
        <strain evidence="2">CBS 200.50</strain>
    </source>
</reference>
<dbReference type="AlphaFoldDB" id="S7ZYV8"/>
<name>S7ZYV8_DACHA</name>
<gene>
    <name evidence="1" type="ORF">H072_10920</name>
</gene>
<dbReference type="HOGENOM" id="CLU_2096790_0_0_1"/>
<evidence type="ECO:0000313" key="2">
    <source>
        <dbReference type="Proteomes" id="UP000015100"/>
    </source>
</evidence>
<organism evidence="1 2">
    <name type="scientific">Dactylellina haptotyla (strain CBS 200.50)</name>
    <name type="common">Nematode-trapping fungus</name>
    <name type="synonym">Monacrosporium haptotylum</name>
    <dbReference type="NCBI Taxonomy" id="1284197"/>
    <lineage>
        <taxon>Eukaryota</taxon>
        <taxon>Fungi</taxon>
        <taxon>Dikarya</taxon>
        <taxon>Ascomycota</taxon>
        <taxon>Pezizomycotina</taxon>
        <taxon>Orbiliomycetes</taxon>
        <taxon>Orbiliales</taxon>
        <taxon>Orbiliaceae</taxon>
        <taxon>Dactylellina</taxon>
    </lineage>
</organism>